<reference evidence="1 2" key="2">
    <citation type="journal article" date="2022" name="Mol. Ecol. Resour.">
        <title>The genomes of chicory, endive, great burdock and yacon provide insights into Asteraceae paleo-polyploidization history and plant inulin production.</title>
        <authorList>
            <person name="Fan W."/>
            <person name="Wang S."/>
            <person name="Wang H."/>
            <person name="Wang A."/>
            <person name="Jiang F."/>
            <person name="Liu H."/>
            <person name="Zhao H."/>
            <person name="Xu D."/>
            <person name="Zhang Y."/>
        </authorList>
    </citation>
    <scope>NUCLEOTIDE SEQUENCE [LARGE SCALE GENOMIC DNA]</scope>
    <source>
        <strain evidence="2">cv. Yunnan</strain>
        <tissue evidence="1">Leaves</tissue>
    </source>
</reference>
<sequence length="296" mass="33624">MGLDSTSFCNQLFNSIIHETTFFHLPTQTIITSPATAAQPNSSPENDQNIVEEGGGGRKKKKRWKKAMVCKNKEAQRMTHIAVERNRRKQMNSYLAVMRSLLPESYIQRGDQASIIGSAIKFVKELEHLLQSLEAQKFILAQQENQIATIRDQNSNFATTPTLTKECEIPKVPLYFQKLFSNPQYTWSQVPNKNTSKSKPSMGYIEVNLVQTHANLRILSRKRLTHLSKIVVFLQSRYLSILHLSVITLDPLVLYSISLKVEEECWLNSADEMADAVHQMLGLIEEEAALCIDSTK</sequence>
<evidence type="ECO:0000313" key="2">
    <source>
        <dbReference type="Proteomes" id="UP001056120"/>
    </source>
</evidence>
<keyword evidence="2" id="KW-1185">Reference proteome</keyword>
<proteinExistence type="predicted"/>
<gene>
    <name evidence="1" type="ORF">L1987_56088</name>
</gene>
<comment type="caution">
    <text evidence="1">The sequence shown here is derived from an EMBL/GenBank/DDBJ whole genome shotgun (WGS) entry which is preliminary data.</text>
</comment>
<protein>
    <submittedName>
        <fullName evidence="1">Uncharacterized protein</fullName>
    </submittedName>
</protein>
<reference evidence="2" key="1">
    <citation type="journal article" date="2022" name="Mol. Ecol. Resour.">
        <title>The genomes of chicory, endive, great burdock and yacon provide insights into Asteraceae palaeo-polyploidization history and plant inulin production.</title>
        <authorList>
            <person name="Fan W."/>
            <person name="Wang S."/>
            <person name="Wang H."/>
            <person name="Wang A."/>
            <person name="Jiang F."/>
            <person name="Liu H."/>
            <person name="Zhao H."/>
            <person name="Xu D."/>
            <person name="Zhang Y."/>
        </authorList>
    </citation>
    <scope>NUCLEOTIDE SEQUENCE [LARGE SCALE GENOMIC DNA]</scope>
    <source>
        <strain evidence="2">cv. Yunnan</strain>
    </source>
</reference>
<dbReference type="EMBL" id="CM042035">
    <property type="protein sequence ID" value="KAI3756269.1"/>
    <property type="molecule type" value="Genomic_DNA"/>
</dbReference>
<accession>A0ACB9EBF3</accession>
<name>A0ACB9EBF3_9ASTR</name>
<evidence type="ECO:0000313" key="1">
    <source>
        <dbReference type="EMBL" id="KAI3756269.1"/>
    </source>
</evidence>
<dbReference type="Proteomes" id="UP001056120">
    <property type="component" value="Linkage Group LG18"/>
</dbReference>
<organism evidence="1 2">
    <name type="scientific">Smallanthus sonchifolius</name>
    <dbReference type="NCBI Taxonomy" id="185202"/>
    <lineage>
        <taxon>Eukaryota</taxon>
        <taxon>Viridiplantae</taxon>
        <taxon>Streptophyta</taxon>
        <taxon>Embryophyta</taxon>
        <taxon>Tracheophyta</taxon>
        <taxon>Spermatophyta</taxon>
        <taxon>Magnoliopsida</taxon>
        <taxon>eudicotyledons</taxon>
        <taxon>Gunneridae</taxon>
        <taxon>Pentapetalae</taxon>
        <taxon>asterids</taxon>
        <taxon>campanulids</taxon>
        <taxon>Asterales</taxon>
        <taxon>Asteraceae</taxon>
        <taxon>Asteroideae</taxon>
        <taxon>Heliantheae alliance</taxon>
        <taxon>Millerieae</taxon>
        <taxon>Smallanthus</taxon>
    </lineage>
</organism>